<comment type="caution">
    <text evidence="3">The sequence shown here is derived from an EMBL/GenBank/DDBJ whole genome shotgun (WGS) entry which is preliminary data.</text>
</comment>
<dbReference type="Proteomes" id="UP001222325">
    <property type="component" value="Unassembled WGS sequence"/>
</dbReference>
<proteinExistence type="predicted"/>
<evidence type="ECO:0000313" key="4">
    <source>
        <dbReference type="Proteomes" id="UP001222325"/>
    </source>
</evidence>
<feature type="transmembrane region" description="Helical" evidence="2">
    <location>
        <begin position="132"/>
        <end position="149"/>
    </location>
</feature>
<keyword evidence="2" id="KW-0472">Membrane</keyword>
<feature type="non-terminal residue" evidence="3">
    <location>
        <position position="1"/>
    </location>
</feature>
<accession>A0AAD6XLK8</accession>
<feature type="transmembrane region" description="Helical" evidence="2">
    <location>
        <begin position="99"/>
        <end position="120"/>
    </location>
</feature>
<organism evidence="3 4">
    <name type="scientific">Mycena belliarum</name>
    <dbReference type="NCBI Taxonomy" id="1033014"/>
    <lineage>
        <taxon>Eukaryota</taxon>
        <taxon>Fungi</taxon>
        <taxon>Dikarya</taxon>
        <taxon>Basidiomycota</taxon>
        <taxon>Agaricomycotina</taxon>
        <taxon>Agaricomycetes</taxon>
        <taxon>Agaricomycetidae</taxon>
        <taxon>Agaricales</taxon>
        <taxon>Marasmiineae</taxon>
        <taxon>Mycenaceae</taxon>
        <taxon>Mycena</taxon>
    </lineage>
</organism>
<evidence type="ECO:0000313" key="3">
    <source>
        <dbReference type="EMBL" id="KAJ7079715.1"/>
    </source>
</evidence>
<keyword evidence="2" id="KW-1133">Transmembrane helix</keyword>
<evidence type="ECO:0000256" key="1">
    <source>
        <dbReference type="SAM" id="MobiDB-lite"/>
    </source>
</evidence>
<gene>
    <name evidence="3" type="ORF">B0H15DRAFT_997842</name>
</gene>
<sequence>AISDVLVAGASRPPLVAAASCFSLPTSRAPRRSRPGSRPALATTPVPHPGSPSCAARAGPRRRPPTSCDGFPLPASRTARLDVVRRLPCSPSMSHPPPLFASIVFWGYCWCLYLCLRLPFAAPRFTASCHHHLSLWSWIYLVAGFYRLLSKPHGTVNLPHSIASKRCIQ</sequence>
<reference evidence="3" key="1">
    <citation type="submission" date="2023-03" db="EMBL/GenBank/DDBJ databases">
        <title>Massive genome expansion in bonnet fungi (Mycena s.s.) driven by repeated elements and novel gene families across ecological guilds.</title>
        <authorList>
            <consortium name="Lawrence Berkeley National Laboratory"/>
            <person name="Harder C.B."/>
            <person name="Miyauchi S."/>
            <person name="Viragh M."/>
            <person name="Kuo A."/>
            <person name="Thoen E."/>
            <person name="Andreopoulos B."/>
            <person name="Lu D."/>
            <person name="Skrede I."/>
            <person name="Drula E."/>
            <person name="Henrissat B."/>
            <person name="Morin E."/>
            <person name="Kohler A."/>
            <person name="Barry K."/>
            <person name="LaButti K."/>
            <person name="Morin E."/>
            <person name="Salamov A."/>
            <person name="Lipzen A."/>
            <person name="Mereny Z."/>
            <person name="Hegedus B."/>
            <person name="Baldrian P."/>
            <person name="Stursova M."/>
            <person name="Weitz H."/>
            <person name="Taylor A."/>
            <person name="Grigoriev I.V."/>
            <person name="Nagy L.G."/>
            <person name="Martin F."/>
            <person name="Kauserud H."/>
        </authorList>
    </citation>
    <scope>NUCLEOTIDE SEQUENCE</scope>
    <source>
        <strain evidence="3">CBHHK173m</strain>
    </source>
</reference>
<evidence type="ECO:0000256" key="2">
    <source>
        <dbReference type="SAM" id="Phobius"/>
    </source>
</evidence>
<name>A0AAD6XLK8_9AGAR</name>
<protein>
    <submittedName>
        <fullName evidence="3">Uncharacterized protein</fullName>
    </submittedName>
</protein>
<feature type="region of interest" description="Disordered" evidence="1">
    <location>
        <begin position="26"/>
        <end position="74"/>
    </location>
</feature>
<dbReference type="AlphaFoldDB" id="A0AAD6XLK8"/>
<dbReference type="EMBL" id="JARJCN010000058">
    <property type="protein sequence ID" value="KAJ7079715.1"/>
    <property type="molecule type" value="Genomic_DNA"/>
</dbReference>
<keyword evidence="4" id="KW-1185">Reference proteome</keyword>
<keyword evidence="2" id="KW-0812">Transmembrane</keyword>